<name>A0A8T2SQZ0_CERRI</name>
<protein>
    <submittedName>
        <fullName evidence="1">Uncharacterized protein</fullName>
    </submittedName>
</protein>
<organism evidence="1 2">
    <name type="scientific">Ceratopteris richardii</name>
    <name type="common">Triangle waterfern</name>
    <dbReference type="NCBI Taxonomy" id="49495"/>
    <lineage>
        <taxon>Eukaryota</taxon>
        <taxon>Viridiplantae</taxon>
        <taxon>Streptophyta</taxon>
        <taxon>Embryophyta</taxon>
        <taxon>Tracheophyta</taxon>
        <taxon>Polypodiopsida</taxon>
        <taxon>Polypodiidae</taxon>
        <taxon>Polypodiales</taxon>
        <taxon>Pteridineae</taxon>
        <taxon>Pteridaceae</taxon>
        <taxon>Parkerioideae</taxon>
        <taxon>Ceratopteris</taxon>
    </lineage>
</organism>
<reference evidence="1" key="1">
    <citation type="submission" date="2021-08" db="EMBL/GenBank/DDBJ databases">
        <title>WGS assembly of Ceratopteris richardii.</title>
        <authorList>
            <person name="Marchant D.B."/>
            <person name="Chen G."/>
            <person name="Jenkins J."/>
            <person name="Shu S."/>
            <person name="Leebens-Mack J."/>
            <person name="Grimwood J."/>
            <person name="Schmutz J."/>
            <person name="Soltis P."/>
            <person name="Soltis D."/>
            <person name="Chen Z.-H."/>
        </authorList>
    </citation>
    <scope>NUCLEOTIDE SEQUENCE</scope>
    <source>
        <strain evidence="1">Whitten #5841</strain>
        <tissue evidence="1">Leaf</tissue>
    </source>
</reference>
<evidence type="ECO:0000313" key="2">
    <source>
        <dbReference type="Proteomes" id="UP000825935"/>
    </source>
</evidence>
<evidence type="ECO:0000313" key="1">
    <source>
        <dbReference type="EMBL" id="KAH7366401.1"/>
    </source>
</evidence>
<dbReference type="EMBL" id="CM035423">
    <property type="protein sequence ID" value="KAH7366401.1"/>
    <property type="molecule type" value="Genomic_DNA"/>
</dbReference>
<gene>
    <name evidence="1" type="ORF">KP509_18G076700</name>
</gene>
<comment type="caution">
    <text evidence="1">The sequence shown here is derived from an EMBL/GenBank/DDBJ whole genome shotgun (WGS) entry which is preliminary data.</text>
</comment>
<accession>A0A8T2SQZ0</accession>
<dbReference type="AlphaFoldDB" id="A0A8T2SQZ0"/>
<proteinExistence type="predicted"/>
<sequence length="109" mass="11723">MQGALKGGIETLLGCQETVGGQEGTRQKGIEGVPSEEEALPQGQIFLGAALTIERRFVSRREYIREVDCSVEGEGLGCRCKSVLKGVVLCISEEVERGSLSLSFSFSLK</sequence>
<dbReference type="Proteomes" id="UP000825935">
    <property type="component" value="Chromosome 18"/>
</dbReference>
<keyword evidence="2" id="KW-1185">Reference proteome</keyword>